<comment type="similarity">
    <text evidence="2 5">Belongs to the nitrile hydratase subunit beta family.</text>
</comment>
<evidence type="ECO:0000256" key="3">
    <source>
        <dbReference type="ARBA" id="ARBA00023239"/>
    </source>
</evidence>
<dbReference type="SUPFAM" id="SSF50090">
    <property type="entry name" value="Electron transport accessory proteins"/>
    <property type="match status" value="1"/>
</dbReference>
<evidence type="ECO:0000259" key="7">
    <source>
        <dbReference type="Pfam" id="PF21006"/>
    </source>
</evidence>
<accession>A0A2W5N7M7</accession>
<dbReference type="InterPro" id="IPR024690">
    <property type="entry name" value="CN_hydtase_beta_dom_C"/>
</dbReference>
<dbReference type="GO" id="GO:0018822">
    <property type="term" value="F:nitrile hydratase activity"/>
    <property type="evidence" value="ECO:0007669"/>
    <property type="project" value="UniProtKB-EC"/>
</dbReference>
<evidence type="ECO:0000256" key="1">
    <source>
        <dbReference type="ARBA" id="ARBA00004042"/>
    </source>
</evidence>
<gene>
    <name evidence="8" type="primary">nthB</name>
    <name evidence="8" type="ORF">DI556_12935</name>
</gene>
<dbReference type="InterPro" id="IPR003168">
    <property type="entry name" value="Nitrile_hydratase_bsu"/>
</dbReference>
<name>A0A2W5N7M7_RHOSU</name>
<feature type="domain" description="Nitrile hydratase beta subunit-like N-terminal" evidence="7">
    <location>
        <begin position="1"/>
        <end position="105"/>
    </location>
</feature>
<comment type="caution">
    <text evidence="8">The sequence shown here is derived from an EMBL/GenBank/DDBJ whole genome shotgun (WGS) entry which is preliminary data.</text>
</comment>
<dbReference type="PIRSF" id="PIRSF001427">
    <property type="entry name" value="NHase_beta"/>
    <property type="match status" value="1"/>
</dbReference>
<evidence type="ECO:0000259" key="6">
    <source>
        <dbReference type="Pfam" id="PF02211"/>
    </source>
</evidence>
<dbReference type="Gene3D" id="1.10.472.20">
    <property type="entry name" value="Nitrile hydratase, beta subunit"/>
    <property type="match status" value="1"/>
</dbReference>
<organism evidence="8 9">
    <name type="scientific">Rhodovulum sulfidophilum</name>
    <name type="common">Rhodobacter sulfidophilus</name>
    <dbReference type="NCBI Taxonomy" id="35806"/>
    <lineage>
        <taxon>Bacteria</taxon>
        <taxon>Pseudomonadati</taxon>
        <taxon>Pseudomonadota</taxon>
        <taxon>Alphaproteobacteria</taxon>
        <taxon>Rhodobacterales</taxon>
        <taxon>Paracoccaceae</taxon>
        <taxon>Rhodovulum</taxon>
    </lineage>
</organism>
<dbReference type="GO" id="GO:0046914">
    <property type="term" value="F:transition metal ion binding"/>
    <property type="evidence" value="ECO:0007669"/>
    <property type="project" value="InterPro"/>
</dbReference>
<evidence type="ECO:0000256" key="2">
    <source>
        <dbReference type="ARBA" id="ARBA00009098"/>
    </source>
</evidence>
<dbReference type="InterPro" id="IPR008990">
    <property type="entry name" value="Elect_transpt_acc-like_dom_sf"/>
</dbReference>
<protein>
    <recommendedName>
        <fullName evidence="5">Nitrile hydratase subunit beta</fullName>
        <shortName evidence="5">NHase</shortName>
        <ecNumber evidence="5">4.2.1.84</ecNumber>
    </recommendedName>
</protein>
<dbReference type="Proteomes" id="UP000249185">
    <property type="component" value="Unassembled WGS sequence"/>
</dbReference>
<sequence length="220" mass="23571">MNGPQDLGGQQGFGPVAPEVDEPLFHAPWEARAMAVTIASGALGAWTIDESRHMRESLGWVTYYQSSYYEIWIRALEKLLERHGLVAADERAAGHALHGGREPPRPALPAAAVAGALARGTPCDRPVASPPRFAAGDRVRTLAMNPAGHTRLPRYARDKTGVVETVQGGFVFPDTNAHGGGDCPEWVYTVVFAAEDLWGADADPGSTVSVDAWESYLEPA</sequence>
<dbReference type="Pfam" id="PF21006">
    <property type="entry name" value="NHase_beta_N"/>
    <property type="match status" value="1"/>
</dbReference>
<evidence type="ECO:0000313" key="8">
    <source>
        <dbReference type="EMBL" id="PZQ49044.1"/>
    </source>
</evidence>
<dbReference type="Gene3D" id="2.30.30.50">
    <property type="match status" value="1"/>
</dbReference>
<evidence type="ECO:0000313" key="9">
    <source>
        <dbReference type="Proteomes" id="UP000249185"/>
    </source>
</evidence>
<reference evidence="8 9" key="1">
    <citation type="submission" date="2017-08" db="EMBL/GenBank/DDBJ databases">
        <title>Infants hospitalized years apart are colonized by the same room-sourced microbial strains.</title>
        <authorList>
            <person name="Brooks B."/>
            <person name="Olm M.R."/>
            <person name="Firek B.A."/>
            <person name="Baker R."/>
            <person name="Thomas B.C."/>
            <person name="Morowitz M.J."/>
            <person name="Banfield J.F."/>
        </authorList>
    </citation>
    <scope>NUCLEOTIDE SEQUENCE [LARGE SCALE GENOMIC DNA]</scope>
    <source>
        <strain evidence="8">S2_005_002_R2_34</strain>
    </source>
</reference>
<dbReference type="InterPro" id="IPR049054">
    <property type="entry name" value="CN_hydtase_beta-like_N"/>
</dbReference>
<dbReference type="Pfam" id="PF02211">
    <property type="entry name" value="NHase_beta_C"/>
    <property type="match status" value="1"/>
</dbReference>
<dbReference type="AlphaFoldDB" id="A0A2W5N7M7"/>
<dbReference type="EC" id="4.2.1.84" evidence="5"/>
<keyword evidence="3 5" id="KW-0456">Lyase</keyword>
<proteinExistence type="inferred from homology"/>
<evidence type="ECO:0000256" key="4">
    <source>
        <dbReference type="ARBA" id="ARBA00044877"/>
    </source>
</evidence>
<feature type="domain" description="Nitrile hydratase beta subunit" evidence="6">
    <location>
        <begin position="122"/>
        <end position="219"/>
    </location>
</feature>
<dbReference type="NCBIfam" id="TIGR03888">
    <property type="entry name" value="nitrile_beta"/>
    <property type="match status" value="1"/>
</dbReference>
<dbReference type="InterPro" id="IPR042262">
    <property type="entry name" value="CN_hydtase_beta_C"/>
</dbReference>
<comment type="catalytic activity">
    <reaction evidence="4 5">
        <text>an aliphatic primary amide = an aliphatic nitrile + H2O</text>
        <dbReference type="Rhea" id="RHEA:12673"/>
        <dbReference type="ChEBI" id="CHEBI:15377"/>
        <dbReference type="ChEBI" id="CHEBI:65285"/>
        <dbReference type="ChEBI" id="CHEBI:80291"/>
        <dbReference type="EC" id="4.2.1.84"/>
    </reaction>
</comment>
<comment type="function">
    <text evidence="1 5">NHase catalyzes the hydration of various nitrile compounds to the corresponding amides.</text>
</comment>
<dbReference type="EMBL" id="QFPW01000009">
    <property type="protein sequence ID" value="PZQ49044.1"/>
    <property type="molecule type" value="Genomic_DNA"/>
</dbReference>
<evidence type="ECO:0000256" key="5">
    <source>
        <dbReference type="PIRNR" id="PIRNR001427"/>
    </source>
</evidence>